<dbReference type="HOGENOM" id="CLU_145040_0_1_1"/>
<dbReference type="KEGG" id="atr:18446083"/>
<sequence length="124" mass="14283">MGLSIGFVALETFIHTHIITHVLGKQLEGNFIGANALGHGREEKSNGSGQSREREAKRTFCVGYPKVSDFQMPLHYPRYTKEDYMKMPEWRVDLLLKEYGLFVEGTLQEKREYAMGAFLWPDQI</sequence>
<dbReference type="PANTHER" id="PTHR33513">
    <property type="entry name" value="OS06G0523300 PROTEIN"/>
    <property type="match status" value="1"/>
</dbReference>
<dbReference type="AlphaFoldDB" id="U5DBG6"/>
<dbReference type="Proteomes" id="UP000017836">
    <property type="component" value="Unassembled WGS sequence"/>
</dbReference>
<evidence type="ECO:0000313" key="3">
    <source>
        <dbReference type="Proteomes" id="UP000017836"/>
    </source>
</evidence>
<dbReference type="STRING" id="13333.U5DBG6"/>
<proteinExistence type="predicted"/>
<accession>U5DBG6</accession>
<gene>
    <name evidence="2" type="ORF">AMTR_s00047p00088970</name>
</gene>
<dbReference type="eggNOG" id="ENOG502S714">
    <property type="taxonomic scope" value="Eukaryota"/>
</dbReference>
<dbReference type="InterPro" id="IPR056139">
    <property type="entry name" value="DUF7722"/>
</dbReference>
<protein>
    <recommendedName>
        <fullName evidence="1">DUF7722 domain-containing protein</fullName>
    </recommendedName>
</protein>
<feature type="domain" description="DUF7722" evidence="1">
    <location>
        <begin position="76"/>
        <end position="121"/>
    </location>
</feature>
<organism evidence="2 3">
    <name type="scientific">Amborella trichopoda</name>
    <dbReference type="NCBI Taxonomy" id="13333"/>
    <lineage>
        <taxon>Eukaryota</taxon>
        <taxon>Viridiplantae</taxon>
        <taxon>Streptophyta</taxon>
        <taxon>Embryophyta</taxon>
        <taxon>Tracheophyta</taxon>
        <taxon>Spermatophyta</taxon>
        <taxon>Magnoliopsida</taxon>
        <taxon>Amborellales</taxon>
        <taxon>Amborellaceae</taxon>
        <taxon>Amborella</taxon>
    </lineage>
</organism>
<dbReference type="PANTHER" id="PTHR33513:SF21">
    <property type="entry name" value="JMJN DOMAIN-CONTAINING PROTEIN"/>
    <property type="match status" value="1"/>
</dbReference>
<reference evidence="3" key="1">
    <citation type="journal article" date="2013" name="Science">
        <title>The Amborella genome and the evolution of flowering plants.</title>
        <authorList>
            <consortium name="Amborella Genome Project"/>
        </authorList>
    </citation>
    <scope>NUCLEOTIDE SEQUENCE [LARGE SCALE GENOMIC DNA]</scope>
</reference>
<evidence type="ECO:0000259" key="1">
    <source>
        <dbReference type="Pfam" id="PF24847"/>
    </source>
</evidence>
<name>U5DBG6_AMBTC</name>
<keyword evidence="3" id="KW-1185">Reference proteome</keyword>
<dbReference type="EMBL" id="KI392311">
    <property type="protein sequence ID" value="ERN17753.1"/>
    <property type="molecule type" value="Genomic_DNA"/>
</dbReference>
<dbReference type="Gramene" id="ERN17753">
    <property type="protein sequence ID" value="ERN17753"/>
    <property type="gene ID" value="AMTR_s00047p00088970"/>
</dbReference>
<dbReference type="OrthoDB" id="1932905at2759"/>
<evidence type="ECO:0000313" key="2">
    <source>
        <dbReference type="EMBL" id="ERN17753.1"/>
    </source>
</evidence>
<dbReference type="Pfam" id="PF24847">
    <property type="entry name" value="DUF7722"/>
    <property type="match status" value="1"/>
</dbReference>